<dbReference type="RefSeq" id="WP_085877863.1">
    <property type="nucleotide sequence ID" value="NZ_FWFZ01000003.1"/>
</dbReference>
<dbReference type="OrthoDB" id="8895516at2"/>
<proteinExistence type="predicted"/>
<reference evidence="3 4" key="1">
    <citation type="submission" date="2017-03" db="EMBL/GenBank/DDBJ databases">
        <authorList>
            <person name="Afonso C.L."/>
            <person name="Miller P.J."/>
            <person name="Scott M.A."/>
            <person name="Spackman E."/>
            <person name="Goraichik I."/>
            <person name="Dimitrov K.M."/>
            <person name="Suarez D.L."/>
            <person name="Swayne D.E."/>
        </authorList>
    </citation>
    <scope>NUCLEOTIDE SEQUENCE [LARGE SCALE GENOMIC DNA]</scope>
    <source>
        <strain evidence="3 4">CECT 7023</strain>
    </source>
</reference>
<gene>
    <name evidence="3" type="ORF">ROA7023_00952</name>
</gene>
<keyword evidence="1" id="KW-1133">Transmembrane helix</keyword>
<sequence>MQRIIDKRDRSDLFRTRLAAAMSESGVNQSQLAREAGVDRSTVSQLLKDGARLPNAHVAAQCATVLGVSTDWLLGLSNHPEQAVDFAALAMTMTEAPRALVDEQIFAWHREAEGYKIRHVPANLPDMLKTTEFLRWEYGAALGRTAEQAIGASLDRLNWMRSAQSDYEIALPLHEIRAFAAGEGYYAGVPRQIRAGQLEHMARLYDQLYPSLRVFLFDSRRLYSAPITVFGPLLAVIYIGSNYLVFRDTERVRTLTRHFDKLVREADIADRALPGHLSDLKWLAGG</sequence>
<feature type="domain" description="HTH cro/C1-type" evidence="2">
    <location>
        <begin position="18"/>
        <end position="73"/>
    </location>
</feature>
<accession>A0A1Y5RYI3</accession>
<dbReference type="CDD" id="cd00093">
    <property type="entry name" value="HTH_XRE"/>
    <property type="match status" value="1"/>
</dbReference>
<organism evidence="3 4">
    <name type="scientific">Roseisalinus antarcticus</name>
    <dbReference type="NCBI Taxonomy" id="254357"/>
    <lineage>
        <taxon>Bacteria</taxon>
        <taxon>Pseudomonadati</taxon>
        <taxon>Pseudomonadota</taxon>
        <taxon>Alphaproteobacteria</taxon>
        <taxon>Rhodobacterales</taxon>
        <taxon>Roseobacteraceae</taxon>
        <taxon>Roseisalinus</taxon>
    </lineage>
</organism>
<dbReference type="AlphaFoldDB" id="A0A1Y5RYI3"/>
<dbReference type="SUPFAM" id="SSF47413">
    <property type="entry name" value="lambda repressor-like DNA-binding domains"/>
    <property type="match status" value="1"/>
</dbReference>
<evidence type="ECO:0000313" key="4">
    <source>
        <dbReference type="Proteomes" id="UP000193900"/>
    </source>
</evidence>
<dbReference type="InterPro" id="IPR010982">
    <property type="entry name" value="Lambda_DNA-bd_dom_sf"/>
</dbReference>
<keyword evidence="1" id="KW-0472">Membrane</keyword>
<evidence type="ECO:0000256" key="1">
    <source>
        <dbReference type="SAM" id="Phobius"/>
    </source>
</evidence>
<dbReference type="InterPro" id="IPR001387">
    <property type="entry name" value="Cro/C1-type_HTH"/>
</dbReference>
<protein>
    <submittedName>
        <fullName evidence="3">Helix-turn-helix protein</fullName>
    </submittedName>
</protein>
<dbReference type="SMART" id="SM00530">
    <property type="entry name" value="HTH_XRE"/>
    <property type="match status" value="1"/>
</dbReference>
<dbReference type="Gene3D" id="1.10.260.40">
    <property type="entry name" value="lambda repressor-like DNA-binding domains"/>
    <property type="match status" value="1"/>
</dbReference>
<dbReference type="PROSITE" id="PS50943">
    <property type="entry name" value="HTH_CROC1"/>
    <property type="match status" value="1"/>
</dbReference>
<keyword evidence="4" id="KW-1185">Reference proteome</keyword>
<keyword evidence="1" id="KW-0812">Transmembrane</keyword>
<dbReference type="GO" id="GO:0003677">
    <property type="term" value="F:DNA binding"/>
    <property type="evidence" value="ECO:0007669"/>
    <property type="project" value="InterPro"/>
</dbReference>
<dbReference type="Proteomes" id="UP000193900">
    <property type="component" value="Unassembled WGS sequence"/>
</dbReference>
<evidence type="ECO:0000259" key="2">
    <source>
        <dbReference type="PROSITE" id="PS50943"/>
    </source>
</evidence>
<dbReference type="EMBL" id="FWFZ01000003">
    <property type="protein sequence ID" value="SLN28313.1"/>
    <property type="molecule type" value="Genomic_DNA"/>
</dbReference>
<name>A0A1Y5RYI3_9RHOB</name>
<feature type="transmembrane region" description="Helical" evidence="1">
    <location>
        <begin position="222"/>
        <end position="246"/>
    </location>
</feature>
<evidence type="ECO:0000313" key="3">
    <source>
        <dbReference type="EMBL" id="SLN28313.1"/>
    </source>
</evidence>
<dbReference type="Pfam" id="PF01381">
    <property type="entry name" value="HTH_3"/>
    <property type="match status" value="1"/>
</dbReference>